<dbReference type="AlphaFoldDB" id="A0A6B2LB76"/>
<accession>A0A6B2LB76</accession>
<sequence>MKRNMNIIGNLRLFDLCLPGSHDSGSFNLTDDLIDVPEFLAEIVKVADILGLDVGDIIDGWAKTQTVDFFTQLSLGIRYLDIRAFYDAPSNTWKLHHGPVAGNPISILFDELKQFVSLHPEEVLVIEVAVDDPGTAANQLVFQQLVQNSIGSKLWPVTKGFQTINSMVSSGQTIIMTIDIPILNNIVWPRSTIYNTYANSPDLPTMEQFNINTVKLWDQRRKDNQQLFKISWTLTANSTTILEMVFPDSPHNLIELADIANSDFENWYNSNMKGYAYPVLGNILIIDDLTNSAIFTLSQKGSSIVI</sequence>
<dbReference type="InterPro" id="IPR051057">
    <property type="entry name" value="PI-PLC_domain"/>
</dbReference>
<evidence type="ECO:0000313" key="1">
    <source>
        <dbReference type="EMBL" id="NDV34160.1"/>
    </source>
</evidence>
<dbReference type="SUPFAM" id="SSF51695">
    <property type="entry name" value="PLC-like phosphodiesterases"/>
    <property type="match status" value="1"/>
</dbReference>
<dbReference type="CDD" id="cd08587">
    <property type="entry name" value="PI-PLCXDc_like"/>
    <property type="match status" value="1"/>
</dbReference>
<protein>
    <recommendedName>
        <fullName evidence="2">Phosphatidylinositol-specific phospholipase C X domain-containing protein</fullName>
    </recommendedName>
</protein>
<dbReference type="PANTHER" id="PTHR13593">
    <property type="match status" value="1"/>
</dbReference>
<proteinExistence type="predicted"/>
<dbReference type="GO" id="GO:0008081">
    <property type="term" value="F:phosphoric diester hydrolase activity"/>
    <property type="evidence" value="ECO:0007669"/>
    <property type="project" value="InterPro"/>
</dbReference>
<evidence type="ECO:0008006" key="2">
    <source>
        <dbReference type="Google" id="ProtNLM"/>
    </source>
</evidence>
<dbReference type="Gene3D" id="3.20.20.190">
    <property type="entry name" value="Phosphatidylinositol (PI) phosphodiesterase"/>
    <property type="match status" value="1"/>
</dbReference>
<reference evidence="1" key="1">
    <citation type="journal article" date="2020" name="J. Eukaryot. Microbiol.">
        <title>De novo Sequencing, Assembly and Annotation of the Transcriptome for the Free-Living Testate Amoeba Arcella intermedia.</title>
        <authorList>
            <person name="Ribeiro G.M."/>
            <person name="Porfirio-Sousa A.L."/>
            <person name="Maurer-Alcala X.X."/>
            <person name="Katz L.A."/>
            <person name="Lahr D.J.G."/>
        </authorList>
    </citation>
    <scope>NUCLEOTIDE SEQUENCE</scope>
</reference>
<name>A0A6B2LB76_9EUKA</name>
<dbReference type="InterPro" id="IPR017946">
    <property type="entry name" value="PLC-like_Pdiesterase_TIM-brl"/>
</dbReference>
<organism evidence="1">
    <name type="scientific">Arcella intermedia</name>
    <dbReference type="NCBI Taxonomy" id="1963864"/>
    <lineage>
        <taxon>Eukaryota</taxon>
        <taxon>Amoebozoa</taxon>
        <taxon>Tubulinea</taxon>
        <taxon>Elardia</taxon>
        <taxon>Arcellinida</taxon>
        <taxon>Sphaerothecina</taxon>
        <taxon>Arcellidae</taxon>
        <taxon>Arcella</taxon>
    </lineage>
</organism>
<dbReference type="GO" id="GO:0006629">
    <property type="term" value="P:lipid metabolic process"/>
    <property type="evidence" value="ECO:0007669"/>
    <property type="project" value="InterPro"/>
</dbReference>
<dbReference type="EMBL" id="GIBP01005191">
    <property type="protein sequence ID" value="NDV34160.1"/>
    <property type="molecule type" value="Transcribed_RNA"/>
</dbReference>
<dbReference type="PANTHER" id="PTHR13593:SF140">
    <property type="entry name" value="PLC-LIKE PHOSPHODIESTERASE"/>
    <property type="match status" value="1"/>
</dbReference>